<comment type="caution">
    <text evidence="1">The sequence shown here is derived from an EMBL/GenBank/DDBJ whole genome shotgun (WGS) entry which is preliminary data.</text>
</comment>
<gene>
    <name evidence="1" type="ORF">LCGC14_1907070</name>
</gene>
<reference evidence="1" key="1">
    <citation type="journal article" date="2015" name="Nature">
        <title>Complex archaea that bridge the gap between prokaryotes and eukaryotes.</title>
        <authorList>
            <person name="Spang A."/>
            <person name="Saw J.H."/>
            <person name="Jorgensen S.L."/>
            <person name="Zaremba-Niedzwiedzka K."/>
            <person name="Martijn J."/>
            <person name="Lind A.E."/>
            <person name="van Eijk R."/>
            <person name="Schleper C."/>
            <person name="Guy L."/>
            <person name="Ettema T.J."/>
        </authorList>
    </citation>
    <scope>NUCLEOTIDE SEQUENCE</scope>
</reference>
<organism evidence="1">
    <name type="scientific">marine sediment metagenome</name>
    <dbReference type="NCBI Taxonomy" id="412755"/>
    <lineage>
        <taxon>unclassified sequences</taxon>
        <taxon>metagenomes</taxon>
        <taxon>ecological metagenomes</taxon>
    </lineage>
</organism>
<proteinExistence type="predicted"/>
<evidence type="ECO:0000313" key="1">
    <source>
        <dbReference type="EMBL" id="KKL90204.1"/>
    </source>
</evidence>
<dbReference type="EMBL" id="LAZR01020073">
    <property type="protein sequence ID" value="KKL90204.1"/>
    <property type="molecule type" value="Genomic_DNA"/>
</dbReference>
<name>A0A0F9FUT3_9ZZZZ</name>
<dbReference type="AlphaFoldDB" id="A0A0F9FUT3"/>
<protein>
    <submittedName>
        <fullName evidence="1">Uncharacterized protein</fullName>
    </submittedName>
</protein>
<sequence>MKLFNISKASGSLEGFIVVLKDGDVIYGWSDHRGLKLPVGKWIKFRGQNRMVEQPSFGNGIPYPNGFHAVNEKRSGSRPLGWAIEGDILDEIQRYVPSWAKAKHRKRNMLLRELKVELRGVTHVGEIVMADHGWDKHGCVAQEIRLPTGFGLS</sequence>
<accession>A0A0F9FUT3</accession>